<proteinExistence type="predicted"/>
<evidence type="ECO:0000313" key="1">
    <source>
        <dbReference type="EMBL" id="RZC40914.1"/>
    </source>
</evidence>
<name>A0A482W703_ASBVE</name>
<dbReference type="PANTHER" id="PTHR15924">
    <property type="entry name" value="CLE"/>
    <property type="match status" value="1"/>
</dbReference>
<evidence type="ECO:0000313" key="2">
    <source>
        <dbReference type="Proteomes" id="UP000292052"/>
    </source>
</evidence>
<protein>
    <submittedName>
        <fullName evidence="1">UPF0568 protein</fullName>
    </submittedName>
</protein>
<sequence length="148" mass="16817">MVKRLLSALNYPQCDSVNINDENTFRKIVIWLEQNKIKKANANLQNGLKNISSNDWPNSYRKYKEELGCPNLQTQQEQLQWLLGYAVQNETHSNIQSKDFADGISNVAKLLNITPHPNPLVTLKAVTKLVTTRLSPQAQANPSEFILK</sequence>
<organism evidence="1 2">
    <name type="scientific">Asbolus verrucosus</name>
    <name type="common">Desert ironclad beetle</name>
    <dbReference type="NCBI Taxonomy" id="1661398"/>
    <lineage>
        <taxon>Eukaryota</taxon>
        <taxon>Metazoa</taxon>
        <taxon>Ecdysozoa</taxon>
        <taxon>Arthropoda</taxon>
        <taxon>Hexapoda</taxon>
        <taxon>Insecta</taxon>
        <taxon>Pterygota</taxon>
        <taxon>Neoptera</taxon>
        <taxon>Endopterygota</taxon>
        <taxon>Coleoptera</taxon>
        <taxon>Polyphaga</taxon>
        <taxon>Cucujiformia</taxon>
        <taxon>Tenebrionidae</taxon>
        <taxon>Pimeliinae</taxon>
        <taxon>Asbolus</taxon>
    </lineage>
</organism>
<comment type="caution">
    <text evidence="1">The sequence shown here is derived from an EMBL/GenBank/DDBJ whole genome shotgun (WGS) entry which is preliminary data.</text>
</comment>
<dbReference type="STRING" id="1661398.A0A482W703"/>
<dbReference type="OrthoDB" id="514167at2759"/>
<dbReference type="EMBL" id="QDEB01021967">
    <property type="protein sequence ID" value="RZC40914.1"/>
    <property type="molecule type" value="Genomic_DNA"/>
</dbReference>
<dbReference type="Proteomes" id="UP000292052">
    <property type="component" value="Unassembled WGS sequence"/>
</dbReference>
<accession>A0A482W703</accession>
<feature type="non-terminal residue" evidence="1">
    <location>
        <position position="148"/>
    </location>
</feature>
<gene>
    <name evidence="1" type="ORF">BDFB_003081</name>
</gene>
<keyword evidence="2" id="KW-1185">Reference proteome</keyword>
<dbReference type="InterPro" id="IPR019265">
    <property type="entry name" value="RTRAF"/>
</dbReference>
<reference evidence="1 2" key="1">
    <citation type="submission" date="2017-03" db="EMBL/GenBank/DDBJ databases">
        <title>Genome of the blue death feigning beetle - Asbolus verrucosus.</title>
        <authorList>
            <person name="Rider S.D."/>
        </authorList>
    </citation>
    <scope>NUCLEOTIDE SEQUENCE [LARGE SCALE GENOMIC DNA]</scope>
    <source>
        <strain evidence="1">Butters</strain>
        <tissue evidence="1">Head and leg muscle</tissue>
    </source>
</reference>
<dbReference type="Pfam" id="PF10036">
    <property type="entry name" value="RLL"/>
    <property type="match status" value="1"/>
</dbReference>
<dbReference type="AlphaFoldDB" id="A0A482W703"/>